<dbReference type="InterPro" id="IPR021109">
    <property type="entry name" value="Peptidase_aspartic_dom_sf"/>
</dbReference>
<reference evidence="3" key="2">
    <citation type="journal article" date="2008" name="Nucleic Acids Res.">
        <title>The rice annotation project database (RAP-DB): 2008 update.</title>
        <authorList>
            <consortium name="The rice annotation project (RAP)"/>
        </authorList>
    </citation>
    <scope>GENOME REANNOTATION</scope>
    <source>
        <strain evidence="3">cv. Nipponbare</strain>
    </source>
</reference>
<gene>
    <name evidence="2" type="ordered locus">Os04g0336914</name>
</gene>
<dbReference type="PROSITE" id="PS51767">
    <property type="entry name" value="PEPTIDASE_A1"/>
    <property type="match status" value="1"/>
</dbReference>
<dbReference type="Proteomes" id="UP000000763">
    <property type="component" value="Chromosome 4"/>
</dbReference>
<protein>
    <submittedName>
        <fullName evidence="2">Os04g0336914 protein</fullName>
    </submittedName>
</protein>
<dbReference type="EMBL" id="AP008210">
    <property type="protein sequence ID" value="BAH92604.1"/>
    <property type="molecule type" value="Genomic_DNA"/>
</dbReference>
<dbReference type="Gene3D" id="2.40.70.10">
    <property type="entry name" value="Acid Proteases"/>
    <property type="match status" value="1"/>
</dbReference>
<dbReference type="KEGG" id="dosa:Os04g0336914"/>
<feature type="domain" description="Peptidase A1" evidence="1">
    <location>
        <begin position="1"/>
        <end position="49"/>
    </location>
</feature>
<organism evidence="2 3">
    <name type="scientific">Oryza sativa subsp. japonica</name>
    <name type="common">Rice</name>
    <dbReference type="NCBI Taxonomy" id="39947"/>
    <lineage>
        <taxon>Eukaryota</taxon>
        <taxon>Viridiplantae</taxon>
        <taxon>Streptophyta</taxon>
        <taxon>Embryophyta</taxon>
        <taxon>Tracheophyta</taxon>
        <taxon>Spermatophyta</taxon>
        <taxon>Magnoliopsida</taxon>
        <taxon>Liliopsida</taxon>
        <taxon>Poales</taxon>
        <taxon>Poaceae</taxon>
        <taxon>BOP clade</taxon>
        <taxon>Oryzoideae</taxon>
        <taxon>Oryzeae</taxon>
        <taxon>Oryzinae</taxon>
        <taxon>Oryza</taxon>
        <taxon>Oryza sativa</taxon>
    </lineage>
</organism>
<name>C7J193_ORYSJ</name>
<dbReference type="AlphaFoldDB" id="C7J193"/>
<dbReference type="InterPro" id="IPR033121">
    <property type="entry name" value="PEPTIDASE_A1"/>
</dbReference>
<evidence type="ECO:0000259" key="1">
    <source>
        <dbReference type="PROSITE" id="PS51767"/>
    </source>
</evidence>
<evidence type="ECO:0000313" key="3">
    <source>
        <dbReference type="Proteomes" id="UP000000763"/>
    </source>
</evidence>
<dbReference type="SUPFAM" id="SSF50630">
    <property type="entry name" value="Acid proteases"/>
    <property type="match status" value="1"/>
</dbReference>
<evidence type="ECO:0000313" key="2">
    <source>
        <dbReference type="EMBL" id="BAH92604.1"/>
    </source>
</evidence>
<proteinExistence type="predicted"/>
<sequence>MISPKGNQYCFGFQDAGIHGYKDMIILGDMVISNKVVVYDMEKQAIGWTEHNSVEEACGGSEGLSPIGRMHGGL</sequence>
<reference evidence="2 3" key="1">
    <citation type="journal article" date="2005" name="Nature">
        <title>The map-based sequence of the rice genome.</title>
        <authorList>
            <consortium name="International rice genome sequencing project (IRGSP)"/>
            <person name="Matsumoto T."/>
            <person name="Wu J."/>
            <person name="Kanamori H."/>
            <person name="Katayose Y."/>
            <person name="Fujisawa M."/>
            <person name="Namiki N."/>
            <person name="Mizuno H."/>
            <person name="Yamamoto K."/>
            <person name="Antonio B.A."/>
            <person name="Baba T."/>
            <person name="Sakata K."/>
            <person name="Nagamura Y."/>
            <person name="Aoki H."/>
            <person name="Arikawa K."/>
            <person name="Arita K."/>
            <person name="Bito T."/>
            <person name="Chiden Y."/>
            <person name="Fujitsuka N."/>
            <person name="Fukunaka R."/>
            <person name="Hamada M."/>
            <person name="Harada C."/>
            <person name="Hayashi A."/>
            <person name="Hijishita S."/>
            <person name="Honda M."/>
            <person name="Hosokawa S."/>
            <person name="Ichikawa Y."/>
            <person name="Idonuma A."/>
            <person name="Iijima M."/>
            <person name="Ikeda M."/>
            <person name="Ikeno M."/>
            <person name="Ito K."/>
            <person name="Ito S."/>
            <person name="Ito T."/>
            <person name="Ito Y."/>
            <person name="Ito Y."/>
            <person name="Iwabuchi A."/>
            <person name="Kamiya K."/>
            <person name="Karasawa W."/>
            <person name="Kurita K."/>
            <person name="Katagiri S."/>
            <person name="Kikuta A."/>
            <person name="Kobayashi H."/>
            <person name="Kobayashi N."/>
            <person name="Machita K."/>
            <person name="Maehara T."/>
            <person name="Masukawa M."/>
            <person name="Mizubayashi T."/>
            <person name="Mukai Y."/>
            <person name="Nagasaki H."/>
            <person name="Nagata Y."/>
            <person name="Naito S."/>
            <person name="Nakashima M."/>
            <person name="Nakama Y."/>
            <person name="Nakamichi Y."/>
            <person name="Nakamura M."/>
            <person name="Meguro A."/>
            <person name="Negishi M."/>
            <person name="Ohta I."/>
            <person name="Ohta T."/>
            <person name="Okamoto M."/>
            <person name="Ono N."/>
            <person name="Saji S."/>
            <person name="Sakaguchi M."/>
            <person name="Sakai K."/>
            <person name="Shibata M."/>
            <person name="Shimokawa T."/>
            <person name="Song J."/>
            <person name="Takazaki Y."/>
            <person name="Terasawa K."/>
            <person name="Tsugane M."/>
            <person name="Tsuji K."/>
            <person name="Ueda S."/>
            <person name="Waki K."/>
            <person name="Yamagata H."/>
            <person name="Yamamoto M."/>
            <person name="Yamamoto S."/>
            <person name="Yamane H."/>
            <person name="Yoshiki S."/>
            <person name="Yoshihara R."/>
            <person name="Yukawa K."/>
            <person name="Zhong H."/>
            <person name="Yano M."/>
            <person name="Yuan Q."/>
            <person name="Ouyang S."/>
            <person name="Liu J."/>
            <person name="Jones K.M."/>
            <person name="Gansberger K."/>
            <person name="Moffat K."/>
            <person name="Hill J."/>
            <person name="Bera J."/>
            <person name="Fadrosh D."/>
            <person name="Jin S."/>
            <person name="Johri S."/>
            <person name="Kim M."/>
            <person name="Overton L."/>
            <person name="Reardon M."/>
            <person name="Tsitrin T."/>
            <person name="Vuong H."/>
            <person name="Weaver B."/>
            <person name="Ciecko A."/>
            <person name="Tallon L."/>
            <person name="Jackson J."/>
            <person name="Pai G."/>
            <person name="Aken S.V."/>
            <person name="Utterback T."/>
            <person name="Reidmuller S."/>
            <person name="Feldblyum T."/>
            <person name="Hsiao J."/>
            <person name="Zismann V."/>
            <person name="Iobst S."/>
            <person name="de Vazeille A.R."/>
            <person name="Buell C.R."/>
            <person name="Ying K."/>
            <person name="Li Y."/>
            <person name="Lu T."/>
            <person name="Huang Y."/>
            <person name="Zhao Q."/>
            <person name="Feng Q."/>
            <person name="Zhang L."/>
            <person name="Zhu J."/>
            <person name="Weng Q."/>
            <person name="Mu J."/>
            <person name="Lu Y."/>
            <person name="Fan D."/>
            <person name="Liu Y."/>
            <person name="Guan J."/>
            <person name="Zhang Y."/>
            <person name="Yu S."/>
            <person name="Liu X."/>
            <person name="Zhang Y."/>
            <person name="Hong G."/>
            <person name="Han B."/>
            <person name="Choisne N."/>
            <person name="Demange N."/>
            <person name="Orjeda G."/>
            <person name="Samain S."/>
            <person name="Cattolico L."/>
            <person name="Pelletier E."/>
            <person name="Couloux A."/>
            <person name="Segurens B."/>
            <person name="Wincker P."/>
            <person name="D'Hont A."/>
            <person name="Scarpelli C."/>
            <person name="Weissenbach J."/>
            <person name="Salanoubat M."/>
            <person name="Quetier F."/>
            <person name="Yu Y."/>
            <person name="Kim H.R."/>
            <person name="Rambo T."/>
            <person name="Currie J."/>
            <person name="Collura K."/>
            <person name="Luo M."/>
            <person name="Yang T."/>
            <person name="Ammiraju J.S.S."/>
            <person name="Engler F."/>
            <person name="Soderlund C."/>
            <person name="Wing R.A."/>
            <person name="Palmer L.E."/>
            <person name="de la Bastide M."/>
            <person name="Spiegel L."/>
            <person name="Nascimento L."/>
            <person name="Zutavern T."/>
            <person name="O'Shaughnessy A."/>
            <person name="Dike S."/>
            <person name="Dedhia N."/>
            <person name="Preston R."/>
            <person name="Balija V."/>
            <person name="McCombie W.R."/>
            <person name="Chow T."/>
            <person name="Chen H."/>
            <person name="Chung M."/>
            <person name="Chen C."/>
            <person name="Shaw J."/>
            <person name="Wu H."/>
            <person name="Hsiao K."/>
            <person name="Chao Y."/>
            <person name="Chu M."/>
            <person name="Cheng C."/>
            <person name="Hour A."/>
            <person name="Lee P."/>
            <person name="Lin S."/>
            <person name="Lin Y."/>
            <person name="Liou J."/>
            <person name="Liu S."/>
            <person name="Hsing Y."/>
            <person name="Raghuvanshi S."/>
            <person name="Mohanty A."/>
            <person name="Bharti A.K."/>
            <person name="Gaur A."/>
            <person name="Gupta V."/>
            <person name="Kumar D."/>
            <person name="Ravi V."/>
            <person name="Vij S."/>
            <person name="Kapur A."/>
            <person name="Khurana P."/>
            <person name="Khurana P."/>
            <person name="Khurana J.P."/>
            <person name="Tyagi A.K."/>
            <person name="Gaikwad K."/>
            <person name="Singh A."/>
            <person name="Dalal V."/>
            <person name="Srivastava S."/>
            <person name="Dixit A."/>
            <person name="Pal A.K."/>
            <person name="Ghazi I.A."/>
            <person name="Yadav M."/>
            <person name="Pandit A."/>
            <person name="Bhargava A."/>
            <person name="Sureshbabu K."/>
            <person name="Batra K."/>
            <person name="Sharma T.R."/>
            <person name="Mohapatra T."/>
            <person name="Singh N.K."/>
            <person name="Messing J."/>
            <person name="Nelson A.B."/>
            <person name="Fuks G."/>
            <person name="Kavchok S."/>
            <person name="Keizer G."/>
            <person name="Linton E."/>
            <person name="Llaca V."/>
            <person name="Song R."/>
            <person name="Tanyolac B."/>
            <person name="Young S."/>
            <person name="Ho-Il K."/>
            <person name="Hahn J.H."/>
            <person name="Sangsakoo G."/>
            <person name="Vanavichit A."/>
            <person name="de Mattos Luiz.A.T."/>
            <person name="Zimmer P.D."/>
            <person name="Malone G."/>
            <person name="Dellagostin O."/>
            <person name="de Oliveira A.C."/>
            <person name="Bevan M."/>
            <person name="Bancroft I."/>
            <person name="Minx P."/>
            <person name="Cordum H."/>
            <person name="Wilson R."/>
            <person name="Cheng Z."/>
            <person name="Jin W."/>
            <person name="Jiang J."/>
            <person name="Leong S.A."/>
            <person name="Iwama H."/>
            <person name="Gojobori T."/>
            <person name="Itoh T."/>
            <person name="Niimura Y."/>
            <person name="Fujii Y."/>
            <person name="Habara T."/>
            <person name="Sakai H."/>
            <person name="Sato Y."/>
            <person name="Wilson G."/>
            <person name="Kumar K."/>
            <person name="McCouch S."/>
            <person name="Juretic N."/>
            <person name="Hoen D."/>
            <person name="Wright S."/>
            <person name="Bruskiewich R."/>
            <person name="Bureau T."/>
            <person name="Miyao A."/>
            <person name="Hirochika H."/>
            <person name="Nishikawa T."/>
            <person name="Kadowaki K."/>
            <person name="Sugiura M."/>
            <person name="Burr B."/>
            <person name="Sasaki T."/>
        </authorList>
    </citation>
    <scope>NUCLEOTIDE SEQUENCE [LARGE SCALE GENOMIC DNA]</scope>
    <source>
        <strain evidence="3">cv. Nipponbare</strain>
    </source>
</reference>
<accession>C7J193</accession>